<dbReference type="EMBL" id="BAAAUX010000006">
    <property type="protein sequence ID" value="GAA2781360.1"/>
    <property type="molecule type" value="Genomic_DNA"/>
</dbReference>
<comment type="subcellular location">
    <subcellularLocation>
        <location evidence="1">Membrane</location>
        <topology evidence="1">Multi-pass membrane protein</topology>
    </subcellularLocation>
</comment>
<feature type="transmembrane region" description="Helical" evidence="8">
    <location>
        <begin position="84"/>
        <end position="106"/>
    </location>
</feature>
<dbReference type="RefSeq" id="WP_344678622.1">
    <property type="nucleotide sequence ID" value="NZ_BAAAUX010000006.1"/>
</dbReference>
<gene>
    <name evidence="9" type="ORF">GCM10010470_14100</name>
</gene>
<dbReference type="PANTHER" id="PTHR43829">
    <property type="entry name" value="AQUAPORIN OR AQUAGLYCEROPORIN RELATED"/>
    <property type="match status" value="1"/>
</dbReference>
<feature type="transmembrane region" description="Helical" evidence="8">
    <location>
        <begin position="134"/>
        <end position="152"/>
    </location>
</feature>
<evidence type="ECO:0000313" key="10">
    <source>
        <dbReference type="Proteomes" id="UP001500979"/>
    </source>
</evidence>
<reference evidence="9 10" key="1">
    <citation type="journal article" date="2019" name="Int. J. Syst. Evol. Microbiol.">
        <title>The Global Catalogue of Microorganisms (GCM) 10K type strain sequencing project: providing services to taxonomists for standard genome sequencing and annotation.</title>
        <authorList>
            <consortium name="The Broad Institute Genomics Platform"/>
            <consortium name="The Broad Institute Genome Sequencing Center for Infectious Disease"/>
            <person name="Wu L."/>
            <person name="Ma J."/>
        </authorList>
    </citation>
    <scope>NUCLEOTIDE SEQUENCE [LARGE SCALE GENOMIC DNA]</scope>
    <source>
        <strain evidence="9 10">JCM 9383</strain>
    </source>
</reference>
<evidence type="ECO:0000313" key="9">
    <source>
        <dbReference type="EMBL" id="GAA2781360.1"/>
    </source>
</evidence>
<keyword evidence="3 7" id="KW-0813">Transport</keyword>
<organism evidence="9 10">
    <name type="scientific">Saccharopolyspora taberi</name>
    <dbReference type="NCBI Taxonomy" id="60895"/>
    <lineage>
        <taxon>Bacteria</taxon>
        <taxon>Bacillati</taxon>
        <taxon>Actinomycetota</taxon>
        <taxon>Actinomycetes</taxon>
        <taxon>Pseudonocardiales</taxon>
        <taxon>Pseudonocardiaceae</taxon>
        <taxon>Saccharopolyspora</taxon>
    </lineage>
</organism>
<dbReference type="Gene3D" id="1.20.1080.10">
    <property type="entry name" value="Glycerol uptake facilitator protein"/>
    <property type="match status" value="1"/>
</dbReference>
<comment type="caution">
    <text evidence="9">The sequence shown here is derived from an EMBL/GenBank/DDBJ whole genome shotgun (WGS) entry which is preliminary data.</text>
</comment>
<sequence>MSPGEIFVWELMGTAMLTLLGCGVVANVTLRKSLGHNGGWLLVNFGWGFAVFAGASIAAPSGAHLNPAVTLGLAVNGQVSWSQVPVYLAAQLIGAAIGAGLCWAAYKMQFDTHDDPAGTLGIFSTGPTVSSAPWNLVTEIIGTFVLVFWIILSPGATGGPDGVPEFGNAALGYAAVTFIVIGIGASLGGPTGYAINPARDLGPRIAYALLPIRGKGSANWGYSWVPVVGPIVGGVLAGLLALALPVH</sequence>
<dbReference type="InterPro" id="IPR023271">
    <property type="entry name" value="Aquaporin-like"/>
</dbReference>
<evidence type="ECO:0000256" key="2">
    <source>
        <dbReference type="ARBA" id="ARBA00006175"/>
    </source>
</evidence>
<proteinExistence type="inferred from homology"/>
<dbReference type="SUPFAM" id="SSF81338">
    <property type="entry name" value="Aquaporin-like"/>
    <property type="match status" value="1"/>
</dbReference>
<dbReference type="Proteomes" id="UP001500979">
    <property type="component" value="Unassembled WGS sequence"/>
</dbReference>
<feature type="transmembrane region" description="Helical" evidence="8">
    <location>
        <begin position="222"/>
        <end position="244"/>
    </location>
</feature>
<keyword evidence="10" id="KW-1185">Reference proteome</keyword>
<evidence type="ECO:0000256" key="4">
    <source>
        <dbReference type="ARBA" id="ARBA00022692"/>
    </source>
</evidence>
<evidence type="ECO:0000256" key="5">
    <source>
        <dbReference type="ARBA" id="ARBA00022989"/>
    </source>
</evidence>
<feature type="transmembrane region" description="Helical" evidence="8">
    <location>
        <begin position="6"/>
        <end position="28"/>
    </location>
</feature>
<evidence type="ECO:0000256" key="8">
    <source>
        <dbReference type="SAM" id="Phobius"/>
    </source>
</evidence>
<keyword evidence="4 7" id="KW-0812">Transmembrane</keyword>
<dbReference type="InterPro" id="IPR050363">
    <property type="entry name" value="MIP/Aquaporin"/>
</dbReference>
<dbReference type="PROSITE" id="PS00221">
    <property type="entry name" value="MIP"/>
    <property type="match status" value="1"/>
</dbReference>
<keyword evidence="6 8" id="KW-0472">Membrane</keyword>
<comment type="similarity">
    <text evidence="2 7">Belongs to the MIP/aquaporin (TC 1.A.8) family.</text>
</comment>
<dbReference type="InterPro" id="IPR000425">
    <property type="entry name" value="MIP"/>
</dbReference>
<dbReference type="Pfam" id="PF00230">
    <property type="entry name" value="MIP"/>
    <property type="match status" value="1"/>
</dbReference>
<feature type="transmembrane region" description="Helical" evidence="8">
    <location>
        <begin position="172"/>
        <end position="195"/>
    </location>
</feature>
<evidence type="ECO:0000256" key="6">
    <source>
        <dbReference type="ARBA" id="ARBA00023136"/>
    </source>
</evidence>
<dbReference type="PRINTS" id="PR00783">
    <property type="entry name" value="MINTRINSICP"/>
</dbReference>
<dbReference type="PANTHER" id="PTHR43829:SF9">
    <property type="entry name" value="AQUAPORIN-9"/>
    <property type="match status" value="1"/>
</dbReference>
<name>A0ABN3V7J2_9PSEU</name>
<accession>A0ABN3V7J2</accession>
<dbReference type="InterPro" id="IPR022357">
    <property type="entry name" value="MIP_CS"/>
</dbReference>
<feature type="transmembrane region" description="Helical" evidence="8">
    <location>
        <begin position="40"/>
        <end position="64"/>
    </location>
</feature>
<evidence type="ECO:0000256" key="3">
    <source>
        <dbReference type="ARBA" id="ARBA00022448"/>
    </source>
</evidence>
<protein>
    <submittedName>
        <fullName evidence="9">MIP/aquaporin family protein</fullName>
    </submittedName>
</protein>
<evidence type="ECO:0000256" key="1">
    <source>
        <dbReference type="ARBA" id="ARBA00004141"/>
    </source>
</evidence>
<evidence type="ECO:0000256" key="7">
    <source>
        <dbReference type="RuleBase" id="RU000477"/>
    </source>
</evidence>
<keyword evidence="5 8" id="KW-1133">Transmembrane helix</keyword>